<evidence type="ECO:0000256" key="1">
    <source>
        <dbReference type="SAM" id="MobiDB-lite"/>
    </source>
</evidence>
<proteinExistence type="predicted"/>
<keyword evidence="2" id="KW-0436">Ligase</keyword>
<sequence>MLKHKNFWINAKKDAKKLYAKNKRETYLTGDGVSNIVTDVADAIHEIIRPSIDGLINPFDSDKSKSNDVGTPSTVINLLDNDMENDDPNHTSCSGFVDRRKG</sequence>
<accession>A0A0J7MZA9</accession>
<evidence type="ECO:0000313" key="3">
    <source>
        <dbReference type="Proteomes" id="UP000036403"/>
    </source>
</evidence>
<dbReference type="EMBL" id="LBMM01013148">
    <property type="protein sequence ID" value="KMQ85795.1"/>
    <property type="molecule type" value="Genomic_DNA"/>
</dbReference>
<dbReference type="GO" id="GO:0004812">
    <property type="term" value="F:aminoacyl-tRNA ligase activity"/>
    <property type="evidence" value="ECO:0007669"/>
    <property type="project" value="UniProtKB-KW"/>
</dbReference>
<dbReference type="Proteomes" id="UP000036403">
    <property type="component" value="Unassembled WGS sequence"/>
</dbReference>
<dbReference type="OrthoDB" id="7555475at2759"/>
<organism evidence="2 3">
    <name type="scientific">Lasius niger</name>
    <name type="common">Black garden ant</name>
    <dbReference type="NCBI Taxonomy" id="67767"/>
    <lineage>
        <taxon>Eukaryota</taxon>
        <taxon>Metazoa</taxon>
        <taxon>Ecdysozoa</taxon>
        <taxon>Arthropoda</taxon>
        <taxon>Hexapoda</taxon>
        <taxon>Insecta</taxon>
        <taxon>Pterygota</taxon>
        <taxon>Neoptera</taxon>
        <taxon>Endopterygota</taxon>
        <taxon>Hymenoptera</taxon>
        <taxon>Apocrita</taxon>
        <taxon>Aculeata</taxon>
        <taxon>Formicoidea</taxon>
        <taxon>Formicidae</taxon>
        <taxon>Formicinae</taxon>
        <taxon>Lasius</taxon>
        <taxon>Lasius</taxon>
    </lineage>
</organism>
<reference evidence="2 3" key="1">
    <citation type="submission" date="2015-04" db="EMBL/GenBank/DDBJ databases">
        <title>Lasius niger genome sequencing.</title>
        <authorList>
            <person name="Konorov E.A."/>
            <person name="Nikitin M.A."/>
            <person name="Kirill M.V."/>
            <person name="Chang P."/>
        </authorList>
    </citation>
    <scope>NUCLEOTIDE SEQUENCE [LARGE SCALE GENOMIC DNA]</scope>
    <source>
        <tissue evidence="2">Whole</tissue>
    </source>
</reference>
<feature type="region of interest" description="Disordered" evidence="1">
    <location>
        <begin position="80"/>
        <end position="102"/>
    </location>
</feature>
<dbReference type="AlphaFoldDB" id="A0A0J7MZA9"/>
<gene>
    <name evidence="2" type="ORF">RF55_15435</name>
</gene>
<keyword evidence="3" id="KW-1185">Reference proteome</keyword>
<evidence type="ECO:0000313" key="2">
    <source>
        <dbReference type="EMBL" id="KMQ85795.1"/>
    </source>
</evidence>
<name>A0A0J7MZA9_LASNI</name>
<comment type="caution">
    <text evidence="2">The sequence shown here is derived from an EMBL/GenBank/DDBJ whole genome shotgun (WGS) entry which is preliminary data.</text>
</comment>
<keyword evidence="2" id="KW-0030">Aminoacyl-tRNA synthetase</keyword>
<dbReference type="PaxDb" id="67767-A0A0J7MZA9"/>
<protein>
    <submittedName>
        <fullName evidence="2">Methionyl-trna synthetase</fullName>
    </submittedName>
</protein>